<sequence length="761" mass="85759">MSNEALWDGMLEGADYEKVSDLAVDVPKVLADVSTGQGEGVIREPGLLLTKKEIVSLKRYVSIGFSFPTSLQDVKDFLRYGAEDDGGTGLTPNDFLSTFKLIRNHASTWTPLRERIMLTGTDLQYFGASMRIWGREMARFYDSDEAIQLIKKHSIKTYGDLEKLEREWKGVFPGIALEQETVVGLADYLKDIRDEINAYQLRTNKIKLDLDEFGNALEKTIIPEIKKRLEFISTNKYPHEIALLDKKISERAEVIEKLNNEYKALVEKSLASAATLNIIGFGMAIYLGVEAENVRAERNRQNKAQEADINSLYSKNITLGSLKRVEQDLQNCKVASLNAEVATNNLRHVWNVIDYYVSQSVEEMAKINDGLKLYKFMTTFARVVESWVKVEADAGELVRIFAEADKEYQSQGVGGVAKILAFRSGESEEVQGYATLDILLLSNAKKQMRIDFSRATVLSELYQYLPEVNAQFERLIDNVFDSSRVLQESAVGSKRRLESIRTQLAQVKKELAREVNGAGDEETIEEIVADGTQLLRDVHESVAQELSSLSRSYGRIDYIFDRRVTTDIHTKLAVDIKSAQAVKSTLDGQLEKTLKDQTLIQEAIQIIEKAGIEEIGKEVSLTIDKVNEMRLAPVEAQLVLLAIEQLKKAVEGVIKNISFLFMLDRSRELRETVAALRSKIVEQEEIVRVAGKKQEFIDVVHGLDEQHLLIKPVYKKVIEAFSLFMSKVASVGSYSEAEVDKILIEIEAFIAYLLPISRPNL</sequence>
<dbReference type="Proteomes" id="UP000238541">
    <property type="component" value="Unassembled WGS sequence"/>
</dbReference>
<dbReference type="GO" id="GO:0003677">
    <property type="term" value="F:DNA binding"/>
    <property type="evidence" value="ECO:0007669"/>
    <property type="project" value="UniProtKB-KW"/>
</dbReference>
<dbReference type="NCBIfam" id="NF033928">
    <property type="entry name" value="alph_xenorhab_A"/>
    <property type="match status" value="1"/>
</dbReference>
<name>A0A2S6FF24_9PSED</name>
<dbReference type="EMBL" id="NIRS01000007">
    <property type="protein sequence ID" value="PPK36043.1"/>
    <property type="molecule type" value="Genomic_DNA"/>
</dbReference>
<dbReference type="CDD" id="cd22657">
    <property type="entry name" value="ClyA_XaxA-like"/>
    <property type="match status" value="1"/>
</dbReference>
<accession>A0A2S6FF24</accession>
<keyword evidence="1" id="KW-0238">DNA-binding</keyword>
<protein>
    <submittedName>
        <fullName evidence="1">DNA-binding protein</fullName>
    </submittedName>
</protein>
<dbReference type="RefSeq" id="WP_104450908.1">
    <property type="nucleotide sequence ID" value="NZ_NIRS01000007.1"/>
</dbReference>
<dbReference type="AlphaFoldDB" id="A0A2S6FF24"/>
<organism evidence="1 2">
    <name type="scientific">Pseudomonas laurylsulfatiphila</name>
    <dbReference type="NCBI Taxonomy" id="2011015"/>
    <lineage>
        <taxon>Bacteria</taxon>
        <taxon>Pseudomonadati</taxon>
        <taxon>Pseudomonadota</taxon>
        <taxon>Gammaproteobacteria</taxon>
        <taxon>Pseudomonadales</taxon>
        <taxon>Pseudomonadaceae</taxon>
        <taxon>Pseudomonas</taxon>
    </lineage>
</organism>
<keyword evidence="2" id="KW-1185">Reference proteome</keyword>
<proteinExistence type="predicted"/>
<evidence type="ECO:0000313" key="1">
    <source>
        <dbReference type="EMBL" id="PPK36043.1"/>
    </source>
</evidence>
<dbReference type="InterPro" id="IPR047760">
    <property type="entry name" value="XaxB-like"/>
</dbReference>
<reference evidence="2" key="1">
    <citation type="submission" date="2017-06" db="EMBL/GenBank/DDBJ databases">
        <authorList>
            <person name="Furmanczyk E.M."/>
        </authorList>
    </citation>
    <scope>NUCLEOTIDE SEQUENCE [LARGE SCALE GENOMIC DNA]</scope>
    <source>
        <strain evidence="2">AP3_16</strain>
    </source>
</reference>
<evidence type="ECO:0000313" key="2">
    <source>
        <dbReference type="Proteomes" id="UP000238541"/>
    </source>
</evidence>
<dbReference type="NCBIfam" id="NF033927">
    <property type="entry name" value="alph_xenorhab_B"/>
    <property type="match status" value="1"/>
</dbReference>
<gene>
    <name evidence="1" type="ORF">CD175_25010</name>
</gene>
<dbReference type="SUPFAM" id="SSF58100">
    <property type="entry name" value="Bacterial hemolysins"/>
    <property type="match status" value="1"/>
</dbReference>
<comment type="caution">
    <text evidence="1">The sequence shown here is derived from an EMBL/GenBank/DDBJ whole genome shotgun (WGS) entry which is preliminary data.</text>
</comment>
<dbReference type="Gene3D" id="1.20.1170.10">
    <property type="match status" value="1"/>
</dbReference>